<dbReference type="Pfam" id="PF26097">
    <property type="entry name" value="Phage_Inh_N"/>
    <property type="match status" value="1"/>
</dbReference>
<dbReference type="GO" id="GO:0008233">
    <property type="term" value="F:peptidase activity"/>
    <property type="evidence" value="ECO:0007669"/>
    <property type="project" value="UniProtKB-KW"/>
</dbReference>
<dbReference type="InterPro" id="IPR016594">
    <property type="entry name" value="Inh_T4"/>
</dbReference>
<feature type="domain" description="Inh N-terminal" evidence="1">
    <location>
        <begin position="1"/>
        <end position="53"/>
    </location>
</feature>
<dbReference type="Proteomes" id="UP000255697">
    <property type="component" value="Segment"/>
</dbReference>
<dbReference type="EMBL" id="MH460829">
    <property type="protein sequence ID" value="AXF40754.1"/>
    <property type="molecule type" value="Genomic_DNA"/>
</dbReference>
<dbReference type="GeneID" id="55810216"/>
<dbReference type="KEGG" id="vg:55810216"/>
<evidence type="ECO:0000259" key="1">
    <source>
        <dbReference type="Pfam" id="PF26097"/>
    </source>
</evidence>
<keyword evidence="3" id="KW-0645">Protease</keyword>
<dbReference type="InterPro" id="IPR059055">
    <property type="entry name" value="Inh_C"/>
</dbReference>
<accession>A0A345AV21</accession>
<reference evidence="4" key="1">
    <citation type="submission" date="2018-06" db="EMBL/GenBank/DDBJ databases">
        <title>Whole genome analysis of phage vB_ApiM_fHyAci03 infecting Acinetobacter pittii.</title>
        <authorList>
            <person name="Kiljunen S."/>
            <person name="Wicklund A."/>
            <person name="Skurnik M."/>
        </authorList>
    </citation>
    <scope>NUCLEOTIDE SEQUENCE [LARGE SCALE GENOMIC DNA]</scope>
</reference>
<dbReference type="GO" id="GO:0006508">
    <property type="term" value="P:proteolysis"/>
    <property type="evidence" value="ECO:0007669"/>
    <property type="project" value="UniProtKB-KW"/>
</dbReference>
<feature type="domain" description="Inh C-terminal" evidence="2">
    <location>
        <begin position="171"/>
        <end position="231"/>
    </location>
</feature>
<proteinExistence type="predicted"/>
<dbReference type="InterPro" id="IPR059054">
    <property type="entry name" value="Inh_N"/>
</dbReference>
<dbReference type="Pfam" id="PF26098">
    <property type="entry name" value="Phage_Inh_C"/>
    <property type="match status" value="1"/>
</dbReference>
<organism evidence="3 4">
    <name type="scientific">Acinetobacter phage vB_ApiM_fHyAci03</name>
    <dbReference type="NCBI Taxonomy" id="2269366"/>
    <lineage>
        <taxon>Viruses</taxon>
        <taxon>Duplodnaviria</taxon>
        <taxon>Heunggongvirae</taxon>
        <taxon>Uroviricota</taxon>
        <taxon>Caudoviricetes</taxon>
        <taxon>Pantevenvirales</taxon>
        <taxon>Straboviridae</taxon>
        <taxon>Twarogvirinae</taxon>
        <taxon>Lazarusvirus</taxon>
        <taxon>Lazarusvirus fhyacithree</taxon>
    </lineage>
</organism>
<gene>
    <name evidence="3" type="primary">inh</name>
    <name evidence="3" type="ORF">Ac3_193</name>
</gene>
<keyword evidence="4" id="KW-1185">Reference proteome</keyword>
<protein>
    <submittedName>
        <fullName evidence="3">Inhibitor of gp21 prohead protease</fullName>
    </submittedName>
</protein>
<evidence type="ECO:0000313" key="3">
    <source>
        <dbReference type="EMBL" id="AXF40754.1"/>
    </source>
</evidence>
<sequence>MLDHDYIKELEQISVEDKRLAKEKLAEYAATFGIRIKKTKSFDSIVADIKAGLAELANEPLPEENEGLTINDLITAADSSDGKLVFDEVKEQAQKLLIDSPVVEDFKIIDVRTETGELGEKVVADVVIKPITPVQEIKLSAEIVPQDIESPKSVLPDNFKPAFELIGPAPGYYTLPWWIYEWITQNPDWKSNPNAFPHYHGLDVLKSLIYYINRDGSVRIRETRNSSFVTLS</sequence>
<dbReference type="RefSeq" id="YP_009880955.1">
    <property type="nucleotide sequence ID" value="NC_049438.1"/>
</dbReference>
<evidence type="ECO:0000313" key="4">
    <source>
        <dbReference type="Proteomes" id="UP000255697"/>
    </source>
</evidence>
<name>A0A345AV21_9CAUD</name>
<evidence type="ECO:0000259" key="2">
    <source>
        <dbReference type="Pfam" id="PF26098"/>
    </source>
</evidence>
<dbReference type="PIRSF" id="PIRSF012159">
    <property type="entry name" value="Inh_gp21_prd"/>
    <property type="match status" value="1"/>
</dbReference>
<keyword evidence="3" id="KW-0378">Hydrolase</keyword>